<name>A0A378SEB8_9MYCO</name>
<proteinExistence type="predicted"/>
<keyword evidence="1" id="KW-0732">Signal</keyword>
<protein>
    <submittedName>
        <fullName evidence="2">Uncharacterized protein</fullName>
    </submittedName>
</protein>
<feature type="signal peptide" evidence="1">
    <location>
        <begin position="1"/>
        <end position="32"/>
    </location>
</feature>
<reference evidence="2 3" key="1">
    <citation type="submission" date="2018-06" db="EMBL/GenBank/DDBJ databases">
        <authorList>
            <consortium name="Pathogen Informatics"/>
            <person name="Doyle S."/>
        </authorList>
    </citation>
    <scope>NUCLEOTIDE SEQUENCE [LARGE SCALE GENOMIC DNA]</scope>
    <source>
        <strain evidence="2 3">NCTC10742</strain>
    </source>
</reference>
<sequence length="86" mass="8675">MLAKTTARQQISRYLGIIAVAAALVGAPLAAALQTGPATSHAQCPPGQTGVIYGCSPFCVAGKFLDTQTGLCMPVAPPPPAPAPRF</sequence>
<evidence type="ECO:0000313" key="3">
    <source>
        <dbReference type="Proteomes" id="UP000254291"/>
    </source>
</evidence>
<gene>
    <name evidence="2" type="ORF">NCTC10742_00381</name>
</gene>
<dbReference type="RefSeq" id="WP_013470466.1">
    <property type="nucleotide sequence ID" value="NZ_JACKST010000032.1"/>
</dbReference>
<feature type="chain" id="PRO_5038530541" evidence="1">
    <location>
        <begin position="33"/>
        <end position="86"/>
    </location>
</feature>
<evidence type="ECO:0000313" key="2">
    <source>
        <dbReference type="EMBL" id="STZ41179.1"/>
    </source>
</evidence>
<dbReference type="AlphaFoldDB" id="A0A378SEB8"/>
<organism evidence="2 3">
    <name type="scientific">Mycolicibacterium gilvum</name>
    <dbReference type="NCBI Taxonomy" id="1804"/>
    <lineage>
        <taxon>Bacteria</taxon>
        <taxon>Bacillati</taxon>
        <taxon>Actinomycetota</taxon>
        <taxon>Actinomycetes</taxon>
        <taxon>Mycobacteriales</taxon>
        <taxon>Mycobacteriaceae</taxon>
        <taxon>Mycolicibacterium</taxon>
    </lineage>
</organism>
<accession>A0A378SEB8</accession>
<dbReference type="Proteomes" id="UP000254291">
    <property type="component" value="Unassembled WGS sequence"/>
</dbReference>
<dbReference type="EMBL" id="UGQM01000001">
    <property type="protein sequence ID" value="STZ41179.1"/>
    <property type="molecule type" value="Genomic_DNA"/>
</dbReference>
<evidence type="ECO:0000256" key="1">
    <source>
        <dbReference type="SAM" id="SignalP"/>
    </source>
</evidence>